<dbReference type="InterPro" id="IPR013785">
    <property type="entry name" value="Aldolase_TIM"/>
</dbReference>
<accession>A0A6J6VJD7</accession>
<gene>
    <name evidence="2" type="ORF">UFOPK2886_00760</name>
</gene>
<evidence type="ECO:0000313" key="2">
    <source>
        <dbReference type="EMBL" id="CAB4770995.1"/>
    </source>
</evidence>
<sequence length="215" mass="23300">MINLYLDSSDKDVVVDLLSTGLFKGITTNPVILQKSKHTFSDLPDIYKWAKNAGAEQIFFQSFGSDKKTIIANAHKILKISPEIIIKVVANPEGIAACRELSKSGVKTLLTAIYSPIQAVVADTAGADFIAPYLGKMQDLGRSGFDEVTQMHNILSTTNSTTKILLASVRDIDSIVRMSQVGINHFTISPELAKDILNDEASNAAIKVFNEITGS</sequence>
<protein>
    <submittedName>
        <fullName evidence="2">Unannotated protein</fullName>
    </submittedName>
</protein>
<name>A0A6J6VJD7_9ZZZZ</name>
<dbReference type="SUPFAM" id="SSF51569">
    <property type="entry name" value="Aldolase"/>
    <property type="match status" value="1"/>
</dbReference>
<dbReference type="Gene3D" id="3.20.20.70">
    <property type="entry name" value="Aldolase class I"/>
    <property type="match status" value="1"/>
</dbReference>
<dbReference type="InterPro" id="IPR001585">
    <property type="entry name" value="TAL/FSA"/>
</dbReference>
<evidence type="ECO:0000256" key="1">
    <source>
        <dbReference type="ARBA" id="ARBA00023270"/>
    </source>
</evidence>
<dbReference type="PANTHER" id="PTHR10683:SF40">
    <property type="entry name" value="FRUCTOSE-6-PHOSPHATE ALDOLASE 1-RELATED"/>
    <property type="match status" value="1"/>
</dbReference>
<reference evidence="2" key="1">
    <citation type="submission" date="2020-05" db="EMBL/GenBank/DDBJ databases">
        <authorList>
            <person name="Chiriac C."/>
            <person name="Salcher M."/>
            <person name="Ghai R."/>
            <person name="Kavagutti S V."/>
        </authorList>
    </citation>
    <scope>NUCLEOTIDE SEQUENCE</scope>
</reference>
<dbReference type="EMBL" id="CAEZZO010000115">
    <property type="protein sequence ID" value="CAB4770995.1"/>
    <property type="molecule type" value="Genomic_DNA"/>
</dbReference>
<organism evidence="2">
    <name type="scientific">freshwater metagenome</name>
    <dbReference type="NCBI Taxonomy" id="449393"/>
    <lineage>
        <taxon>unclassified sequences</taxon>
        <taxon>metagenomes</taxon>
        <taxon>ecological metagenomes</taxon>
    </lineage>
</organism>
<proteinExistence type="predicted"/>
<dbReference type="Pfam" id="PF00923">
    <property type="entry name" value="TAL_FSA"/>
    <property type="match status" value="1"/>
</dbReference>
<dbReference type="AlphaFoldDB" id="A0A6J6VJD7"/>
<dbReference type="PANTHER" id="PTHR10683">
    <property type="entry name" value="TRANSALDOLASE"/>
    <property type="match status" value="1"/>
</dbReference>
<keyword evidence="1" id="KW-0704">Schiff base</keyword>
<dbReference type="GO" id="GO:0005975">
    <property type="term" value="P:carbohydrate metabolic process"/>
    <property type="evidence" value="ECO:0007669"/>
    <property type="project" value="InterPro"/>
</dbReference>